<sequence length="414" mass="45977">MKPGKRLPLLWAVLLLLTAIGIVALVHPDPIPAEPPQATRQPVTYIDAAPTTFRPVMTLIGTTTPRWFSEIKAPLSAKVNSISPQLEPGTLVARGEPLVQLDTTQLESQLAQATHQLKVAELALQQAQHEQTVALKMLSGKHTSAYARREPQLAAANAELTQARAVHRAARQQLEDATLIAPFDALILSRTVSPKQFVEQGQVLFELVASDAIDIQVPVSERQWQALSQTLSQPDVAVTVRDRQQHTWPGTFRYLVPQADATSRQRQVVFSVSDPYRTRPRLLPQQQVSVDIRLKQHPAAFRLPSSALTRDHDVWSITADNQLRREPVTRLQTQLRGENPGVWVAFEQRPAEPRRIAVYPLDSMLPGQTVKPVLPDSSDLNRPVLNSSVMNSPDLKSSDLKNTDLANTDVERQP</sequence>
<name>A0ABY5GK01_9GAMM</name>
<dbReference type="InterPro" id="IPR006143">
    <property type="entry name" value="RND_pump_MFP"/>
</dbReference>
<gene>
    <name evidence="4" type="ORF">NNL38_21275</name>
</gene>
<dbReference type="Gene3D" id="2.40.30.170">
    <property type="match status" value="1"/>
</dbReference>
<keyword evidence="5" id="KW-1185">Reference proteome</keyword>
<dbReference type="Gene3D" id="1.10.287.470">
    <property type="entry name" value="Helix hairpin bin"/>
    <property type="match status" value="1"/>
</dbReference>
<evidence type="ECO:0000313" key="5">
    <source>
        <dbReference type="Proteomes" id="UP001057998"/>
    </source>
</evidence>
<evidence type="ECO:0000313" key="4">
    <source>
        <dbReference type="EMBL" id="UTV29552.1"/>
    </source>
</evidence>
<dbReference type="PANTHER" id="PTHR30469:SF15">
    <property type="entry name" value="HLYD FAMILY OF SECRETION PROTEINS"/>
    <property type="match status" value="1"/>
</dbReference>
<dbReference type="RefSeq" id="WP_255390870.1">
    <property type="nucleotide sequence ID" value="NZ_CP101509.1"/>
</dbReference>
<dbReference type="NCBIfam" id="TIGR01730">
    <property type="entry name" value="RND_mfp"/>
    <property type="match status" value="1"/>
</dbReference>
<accession>A0ABY5GK01</accession>
<feature type="region of interest" description="Disordered" evidence="3">
    <location>
        <begin position="370"/>
        <end position="414"/>
    </location>
</feature>
<evidence type="ECO:0000256" key="3">
    <source>
        <dbReference type="SAM" id="MobiDB-lite"/>
    </source>
</evidence>
<dbReference type="SUPFAM" id="SSF111369">
    <property type="entry name" value="HlyD-like secretion proteins"/>
    <property type="match status" value="1"/>
</dbReference>
<dbReference type="Gene3D" id="2.40.50.100">
    <property type="match status" value="1"/>
</dbReference>
<protein>
    <submittedName>
        <fullName evidence="4">Efflux RND transporter periplasmic adaptor subunit</fullName>
    </submittedName>
</protein>
<dbReference type="EMBL" id="CP101509">
    <property type="protein sequence ID" value="UTV29552.1"/>
    <property type="molecule type" value="Genomic_DNA"/>
</dbReference>
<evidence type="ECO:0000256" key="1">
    <source>
        <dbReference type="ARBA" id="ARBA00009477"/>
    </source>
</evidence>
<feature type="compositionally biased region" description="Polar residues" evidence="3">
    <location>
        <begin position="378"/>
        <end position="395"/>
    </location>
</feature>
<organism evidence="4 5">
    <name type="scientific">Photobacterium atrarenae</name>
    <dbReference type="NCBI Taxonomy" id="865757"/>
    <lineage>
        <taxon>Bacteria</taxon>
        <taxon>Pseudomonadati</taxon>
        <taxon>Pseudomonadota</taxon>
        <taxon>Gammaproteobacteria</taxon>
        <taxon>Vibrionales</taxon>
        <taxon>Vibrionaceae</taxon>
        <taxon>Photobacterium</taxon>
    </lineage>
</organism>
<keyword evidence="2" id="KW-0175">Coiled coil</keyword>
<dbReference type="PANTHER" id="PTHR30469">
    <property type="entry name" value="MULTIDRUG RESISTANCE PROTEIN MDTA"/>
    <property type="match status" value="1"/>
</dbReference>
<dbReference type="Proteomes" id="UP001057998">
    <property type="component" value="Chromosome 2"/>
</dbReference>
<feature type="coiled-coil region" evidence="2">
    <location>
        <begin position="103"/>
        <end position="177"/>
    </location>
</feature>
<evidence type="ECO:0000256" key="2">
    <source>
        <dbReference type="SAM" id="Coils"/>
    </source>
</evidence>
<reference evidence="4" key="1">
    <citation type="submission" date="2022-07" db="EMBL/GenBank/DDBJ databases">
        <title>Genome sequencing of Photobacterium atrarenae GJH2-4.</title>
        <authorList>
            <person name="Park S.-J."/>
        </authorList>
    </citation>
    <scope>NUCLEOTIDE SEQUENCE</scope>
    <source>
        <strain evidence="4">GJH2-4</strain>
    </source>
</reference>
<comment type="similarity">
    <text evidence="1">Belongs to the membrane fusion protein (MFP) (TC 8.A.1) family.</text>
</comment>
<proteinExistence type="inferred from homology"/>